<keyword evidence="3" id="KW-0804">Transcription</keyword>
<dbReference type="EMBL" id="JAOCKG010000017">
    <property type="protein sequence ID" value="MDH2054019.1"/>
    <property type="molecule type" value="Genomic_DNA"/>
</dbReference>
<dbReference type="InterPro" id="IPR011711">
    <property type="entry name" value="GntR_C"/>
</dbReference>
<evidence type="ECO:0000313" key="5">
    <source>
        <dbReference type="EMBL" id="MDH2054019.1"/>
    </source>
</evidence>
<comment type="caution">
    <text evidence="5">The sequence shown here is derived from an EMBL/GenBank/DDBJ whole genome shotgun (WGS) entry which is preliminary data.</text>
</comment>
<dbReference type="Proteomes" id="UP000252124">
    <property type="component" value="Unassembled WGS sequence"/>
</dbReference>
<dbReference type="AlphaFoldDB" id="A0AA43B4W1"/>
<dbReference type="Pfam" id="PF07729">
    <property type="entry name" value="FCD"/>
    <property type="match status" value="1"/>
</dbReference>
<dbReference type="GO" id="GO:0003677">
    <property type="term" value="F:DNA binding"/>
    <property type="evidence" value="ECO:0007669"/>
    <property type="project" value="UniProtKB-KW"/>
</dbReference>
<dbReference type="InterPro" id="IPR000524">
    <property type="entry name" value="Tscrpt_reg_HTH_GntR"/>
</dbReference>
<dbReference type="PROSITE" id="PS50949">
    <property type="entry name" value="HTH_GNTR"/>
    <property type="match status" value="1"/>
</dbReference>
<organism evidence="5 8">
    <name type="scientific">Achromobacter marplatensis</name>
    <dbReference type="NCBI Taxonomy" id="470868"/>
    <lineage>
        <taxon>Bacteria</taxon>
        <taxon>Pseudomonadati</taxon>
        <taxon>Pseudomonadota</taxon>
        <taxon>Betaproteobacteria</taxon>
        <taxon>Burkholderiales</taxon>
        <taxon>Alcaligenaceae</taxon>
        <taxon>Achromobacter</taxon>
    </lineage>
</organism>
<keyword evidence="7" id="KW-1185">Reference proteome</keyword>
<sequence>MNLSSPLFVRTAVSQTEKAYSALEEMIVTGELPPGSQWSETTLSERVGIGRSPVRDALQKLAFQRLVEIAPRQGIFISEIDYQGQLKIIQARREIERLIVAQAAQWADDSERAELARLARELEELKAVNDMRVYMRLHFALTSQIGAASRNSYAAEFHAMLQTLARRFLYFHQKRHPDLVQICELHIQQVNAIVEGSVERAIATAEARNDYAENLARNILMELIVTSAVTISTPPRAKGGAD</sequence>
<accession>A0AA43B4W1</accession>
<dbReference type="EMBL" id="QNRM01000001">
    <property type="protein sequence ID" value="RBP23522.1"/>
    <property type="molecule type" value="Genomic_DNA"/>
</dbReference>
<dbReference type="SUPFAM" id="SSF46785">
    <property type="entry name" value="Winged helix' DNA-binding domain"/>
    <property type="match status" value="1"/>
</dbReference>
<keyword evidence="1" id="KW-0805">Transcription regulation</keyword>
<protein>
    <submittedName>
        <fullName evidence="5 6">GntR family transcriptional regulator</fullName>
    </submittedName>
</protein>
<dbReference type="SUPFAM" id="SSF48008">
    <property type="entry name" value="GntR ligand-binding domain-like"/>
    <property type="match status" value="1"/>
</dbReference>
<evidence type="ECO:0000256" key="3">
    <source>
        <dbReference type="ARBA" id="ARBA00023163"/>
    </source>
</evidence>
<feature type="domain" description="HTH gntR-type" evidence="4">
    <location>
        <begin position="13"/>
        <end position="80"/>
    </location>
</feature>
<reference evidence="5" key="2">
    <citation type="submission" date="2022-09" db="EMBL/GenBank/DDBJ databases">
        <title>Intensive care unit water sources are persistently colonized with multi-drug resistant bacteria and are the site of extensive horizontal gene transfer of antibiotic resistance genes.</title>
        <authorList>
            <person name="Diorio-Toth L."/>
        </authorList>
    </citation>
    <scope>NUCLEOTIDE SEQUENCE</scope>
    <source>
        <strain evidence="5">GD03676</strain>
    </source>
</reference>
<dbReference type="InterPro" id="IPR008920">
    <property type="entry name" value="TF_FadR/GntR_C"/>
</dbReference>
<keyword evidence="2 6" id="KW-0238">DNA-binding</keyword>
<gene>
    <name evidence="6" type="ORF">DFP87_10129</name>
    <name evidence="5" type="ORF">N5K24_26710</name>
</gene>
<evidence type="ECO:0000313" key="6">
    <source>
        <dbReference type="EMBL" id="RBP23522.1"/>
    </source>
</evidence>
<dbReference type="Pfam" id="PF00392">
    <property type="entry name" value="GntR"/>
    <property type="match status" value="1"/>
</dbReference>
<reference evidence="6 7" key="1">
    <citation type="submission" date="2018-06" db="EMBL/GenBank/DDBJ databases">
        <title>Genomic Encyclopedia of Type Strains, Phase III (KMG-III): the genomes of soil and plant-associated and newly described type strains.</title>
        <authorList>
            <person name="Whitman W."/>
        </authorList>
    </citation>
    <scope>NUCLEOTIDE SEQUENCE [LARGE SCALE GENOMIC DNA]</scope>
    <source>
        <strain evidence="6 7">CECT 7342</strain>
    </source>
</reference>
<evidence type="ECO:0000313" key="8">
    <source>
        <dbReference type="Proteomes" id="UP001161276"/>
    </source>
</evidence>
<dbReference type="PANTHER" id="PTHR43537:SF45">
    <property type="entry name" value="GNTR FAMILY REGULATORY PROTEIN"/>
    <property type="match status" value="1"/>
</dbReference>
<dbReference type="Gene3D" id="1.20.120.530">
    <property type="entry name" value="GntR ligand-binding domain-like"/>
    <property type="match status" value="1"/>
</dbReference>
<dbReference type="PANTHER" id="PTHR43537">
    <property type="entry name" value="TRANSCRIPTIONAL REGULATOR, GNTR FAMILY"/>
    <property type="match status" value="1"/>
</dbReference>
<dbReference type="CDD" id="cd07377">
    <property type="entry name" value="WHTH_GntR"/>
    <property type="match status" value="1"/>
</dbReference>
<evidence type="ECO:0000313" key="7">
    <source>
        <dbReference type="Proteomes" id="UP000252124"/>
    </source>
</evidence>
<dbReference type="Gene3D" id="1.10.10.10">
    <property type="entry name" value="Winged helix-like DNA-binding domain superfamily/Winged helix DNA-binding domain"/>
    <property type="match status" value="1"/>
</dbReference>
<dbReference type="RefSeq" id="WP_088588458.1">
    <property type="nucleotide sequence ID" value="NZ_CADIJU010000001.1"/>
</dbReference>
<dbReference type="GO" id="GO:0003700">
    <property type="term" value="F:DNA-binding transcription factor activity"/>
    <property type="evidence" value="ECO:0007669"/>
    <property type="project" value="InterPro"/>
</dbReference>
<dbReference type="GeneID" id="99729539"/>
<dbReference type="InterPro" id="IPR036390">
    <property type="entry name" value="WH_DNA-bd_sf"/>
</dbReference>
<dbReference type="InterPro" id="IPR036388">
    <property type="entry name" value="WH-like_DNA-bd_sf"/>
</dbReference>
<name>A0AA43B4W1_9BURK</name>
<evidence type="ECO:0000256" key="1">
    <source>
        <dbReference type="ARBA" id="ARBA00023015"/>
    </source>
</evidence>
<dbReference type="SMART" id="SM00345">
    <property type="entry name" value="HTH_GNTR"/>
    <property type="match status" value="1"/>
</dbReference>
<evidence type="ECO:0000256" key="2">
    <source>
        <dbReference type="ARBA" id="ARBA00023125"/>
    </source>
</evidence>
<dbReference type="SMART" id="SM00895">
    <property type="entry name" value="FCD"/>
    <property type="match status" value="1"/>
</dbReference>
<proteinExistence type="predicted"/>
<evidence type="ECO:0000259" key="4">
    <source>
        <dbReference type="PROSITE" id="PS50949"/>
    </source>
</evidence>
<dbReference type="Proteomes" id="UP001161276">
    <property type="component" value="Unassembled WGS sequence"/>
</dbReference>